<accession>A0A0B6Y9M4</accession>
<sequence>GINPTELSHQLGNLDNSGKTHIGDTTPGAKYGPEFVRPSTQSTISSGNKFRPSQLNFNISNASSGQNNRVDTGTSPQDKDSSLSNLGQRSMRMGSQTEG</sequence>
<gene>
    <name evidence="2" type="primary">ORF15676</name>
</gene>
<name>A0A0B6Y9M4_9EUPU</name>
<evidence type="ECO:0000313" key="2">
    <source>
        <dbReference type="EMBL" id="CEK52150.1"/>
    </source>
</evidence>
<protein>
    <submittedName>
        <fullName evidence="2">Uncharacterized protein</fullName>
    </submittedName>
</protein>
<feature type="region of interest" description="Disordered" evidence="1">
    <location>
        <begin position="1"/>
        <end position="99"/>
    </location>
</feature>
<evidence type="ECO:0000256" key="1">
    <source>
        <dbReference type="SAM" id="MobiDB-lite"/>
    </source>
</evidence>
<feature type="non-terminal residue" evidence="2">
    <location>
        <position position="99"/>
    </location>
</feature>
<dbReference type="AlphaFoldDB" id="A0A0B6Y9M4"/>
<proteinExistence type="predicted"/>
<organism evidence="2">
    <name type="scientific">Arion vulgaris</name>
    <dbReference type="NCBI Taxonomy" id="1028688"/>
    <lineage>
        <taxon>Eukaryota</taxon>
        <taxon>Metazoa</taxon>
        <taxon>Spiralia</taxon>
        <taxon>Lophotrochozoa</taxon>
        <taxon>Mollusca</taxon>
        <taxon>Gastropoda</taxon>
        <taxon>Heterobranchia</taxon>
        <taxon>Euthyneura</taxon>
        <taxon>Panpulmonata</taxon>
        <taxon>Eupulmonata</taxon>
        <taxon>Stylommatophora</taxon>
        <taxon>Helicina</taxon>
        <taxon>Arionoidea</taxon>
        <taxon>Arionidae</taxon>
        <taxon>Arion</taxon>
    </lineage>
</organism>
<feature type="compositionally biased region" description="Polar residues" evidence="1">
    <location>
        <begin position="1"/>
        <end position="19"/>
    </location>
</feature>
<dbReference type="EMBL" id="HACG01005285">
    <property type="protein sequence ID" value="CEK52150.1"/>
    <property type="molecule type" value="Transcribed_RNA"/>
</dbReference>
<feature type="compositionally biased region" description="Polar residues" evidence="1">
    <location>
        <begin position="38"/>
        <end position="99"/>
    </location>
</feature>
<reference evidence="2" key="1">
    <citation type="submission" date="2014-12" db="EMBL/GenBank/DDBJ databases">
        <title>Insight into the proteome of Arion vulgaris.</title>
        <authorList>
            <person name="Aradska J."/>
            <person name="Bulat T."/>
            <person name="Smidak R."/>
            <person name="Sarate P."/>
            <person name="Gangsoo J."/>
            <person name="Sialana F."/>
            <person name="Bilban M."/>
            <person name="Lubec G."/>
        </authorList>
    </citation>
    <scope>NUCLEOTIDE SEQUENCE</scope>
    <source>
        <tissue evidence="2">Skin</tissue>
    </source>
</reference>
<feature type="non-terminal residue" evidence="2">
    <location>
        <position position="1"/>
    </location>
</feature>